<dbReference type="EMBL" id="CP163433">
    <property type="protein sequence ID" value="XDQ22521.1"/>
    <property type="molecule type" value="Genomic_DNA"/>
</dbReference>
<dbReference type="RefSeq" id="WP_308375783.1">
    <property type="nucleotide sequence ID" value="NZ_CP163433.1"/>
</dbReference>
<dbReference type="SUPFAM" id="SSF81665">
    <property type="entry name" value="Calcium ATPase, transmembrane domain M"/>
    <property type="match status" value="1"/>
</dbReference>
<dbReference type="GO" id="GO:0005886">
    <property type="term" value="C:plasma membrane"/>
    <property type="evidence" value="ECO:0007669"/>
    <property type="project" value="UniProtKB-SubCell"/>
</dbReference>
<dbReference type="PANTHER" id="PTHR43294:SF21">
    <property type="entry name" value="CATION TRANSPORTING ATPASE"/>
    <property type="match status" value="1"/>
</dbReference>
<dbReference type="PANTHER" id="PTHR43294">
    <property type="entry name" value="SODIUM/POTASSIUM-TRANSPORTING ATPASE SUBUNIT ALPHA"/>
    <property type="match status" value="1"/>
</dbReference>
<gene>
    <name evidence="3" type="ORF">AB5J48_32290</name>
</gene>
<evidence type="ECO:0000256" key="2">
    <source>
        <dbReference type="ARBA" id="ARBA00022475"/>
    </source>
</evidence>
<proteinExistence type="predicted"/>
<protein>
    <submittedName>
        <fullName evidence="3">Uncharacterized protein</fullName>
    </submittedName>
</protein>
<evidence type="ECO:0000313" key="3">
    <source>
        <dbReference type="EMBL" id="XDQ22521.1"/>
    </source>
</evidence>
<dbReference type="InterPro" id="IPR050510">
    <property type="entry name" value="Cation_transp_ATPase_P-type"/>
</dbReference>
<dbReference type="Gene3D" id="3.40.50.1000">
    <property type="entry name" value="HAD superfamily/HAD-like"/>
    <property type="match status" value="1"/>
</dbReference>
<dbReference type="InterPro" id="IPR023298">
    <property type="entry name" value="ATPase_P-typ_TM_dom_sf"/>
</dbReference>
<dbReference type="AlphaFoldDB" id="A0AB39NYG6"/>
<keyword evidence="2" id="KW-1003">Cell membrane</keyword>
<reference evidence="3" key="1">
    <citation type="submission" date="2024-07" db="EMBL/GenBank/DDBJ databases">
        <authorList>
            <person name="Yu S.T."/>
        </authorList>
    </citation>
    <scope>NUCLEOTIDE SEQUENCE</scope>
    <source>
        <strain evidence="3">R17</strain>
    </source>
</reference>
<dbReference type="InterPro" id="IPR023214">
    <property type="entry name" value="HAD_sf"/>
</dbReference>
<organism evidence="3">
    <name type="scientific">Streptomyces sp. R17</name>
    <dbReference type="NCBI Taxonomy" id="3238626"/>
    <lineage>
        <taxon>Bacteria</taxon>
        <taxon>Bacillati</taxon>
        <taxon>Actinomycetota</taxon>
        <taxon>Actinomycetes</taxon>
        <taxon>Kitasatosporales</taxon>
        <taxon>Streptomycetaceae</taxon>
        <taxon>Streptomyces</taxon>
    </lineage>
</organism>
<accession>A0AB39NYG6</accession>
<evidence type="ECO:0000256" key="1">
    <source>
        <dbReference type="ARBA" id="ARBA00004651"/>
    </source>
</evidence>
<name>A0AB39NYG6_9ACTN</name>
<dbReference type="Gene3D" id="1.20.1110.10">
    <property type="entry name" value="Calcium-transporting ATPase, transmembrane domain"/>
    <property type="match status" value="1"/>
</dbReference>
<comment type="subcellular location">
    <subcellularLocation>
        <location evidence="1">Cell membrane</location>
        <topology evidence="1">Multi-pass membrane protein</topology>
    </subcellularLocation>
</comment>
<keyword evidence="2" id="KW-0472">Membrane</keyword>
<sequence length="65" mass="6866">MTLFVFALGVMVALVPEGLPATPSVSLSIGVRRMARRHALIRQLLAVEALGSTTVVCTDRTGTLT</sequence>